<protein>
    <submittedName>
        <fullName evidence="1">Uncharacterized protein</fullName>
    </submittedName>
</protein>
<dbReference type="AlphaFoldDB" id="A0A6N7LFU1"/>
<dbReference type="RefSeq" id="WP_153439707.1">
    <property type="nucleotide sequence ID" value="NZ_JACIGA010000028.1"/>
</dbReference>
<organism evidence="1 2">
    <name type="scientific">Sinorhizobium terangae</name>
    <dbReference type="NCBI Taxonomy" id="110322"/>
    <lineage>
        <taxon>Bacteria</taxon>
        <taxon>Pseudomonadati</taxon>
        <taxon>Pseudomonadota</taxon>
        <taxon>Alphaproteobacteria</taxon>
        <taxon>Hyphomicrobiales</taxon>
        <taxon>Rhizobiaceae</taxon>
        <taxon>Sinorhizobium/Ensifer group</taxon>
        <taxon>Sinorhizobium</taxon>
    </lineage>
</organism>
<evidence type="ECO:0000313" key="2">
    <source>
        <dbReference type="Proteomes" id="UP000439983"/>
    </source>
</evidence>
<name>A0A6N7LFU1_SINTE</name>
<gene>
    <name evidence="1" type="ORF">GHK62_13565</name>
</gene>
<reference evidence="1 2" key="1">
    <citation type="journal article" date="2013" name="Genome Biol.">
        <title>Comparative genomics of the core and accessory genomes of 48 Sinorhizobium strains comprising five genospecies.</title>
        <authorList>
            <person name="Sugawara M."/>
            <person name="Epstein B."/>
            <person name="Badgley B.D."/>
            <person name="Unno T."/>
            <person name="Xu L."/>
            <person name="Reese J."/>
            <person name="Gyaneshwar P."/>
            <person name="Denny R."/>
            <person name="Mudge J."/>
            <person name="Bharti A.K."/>
            <person name="Farmer A.D."/>
            <person name="May G.D."/>
            <person name="Woodward J.E."/>
            <person name="Medigue C."/>
            <person name="Vallenet D."/>
            <person name="Lajus A."/>
            <person name="Rouy Z."/>
            <person name="Martinez-Vaz B."/>
            <person name="Tiffin P."/>
            <person name="Young N.D."/>
            <person name="Sadowsky M.J."/>
        </authorList>
    </citation>
    <scope>NUCLEOTIDE SEQUENCE [LARGE SCALE GENOMIC DNA]</scope>
    <source>
        <strain evidence="1 2">USDA4894</strain>
    </source>
</reference>
<dbReference type="EMBL" id="WITC01000053">
    <property type="protein sequence ID" value="MQX15755.1"/>
    <property type="molecule type" value="Genomic_DNA"/>
</dbReference>
<accession>A0A6N7LFU1</accession>
<proteinExistence type="predicted"/>
<dbReference type="Proteomes" id="UP000439983">
    <property type="component" value="Unassembled WGS sequence"/>
</dbReference>
<sequence>MALDTSLSDQTDSFDGLWNPLARRQGLEFVQARHLRIRLTVAGNTGLLGDLPGCHVQTARRLDTGGRILW</sequence>
<evidence type="ECO:0000313" key="1">
    <source>
        <dbReference type="EMBL" id="MQX15755.1"/>
    </source>
</evidence>
<keyword evidence="2" id="KW-1185">Reference proteome</keyword>
<comment type="caution">
    <text evidence="1">The sequence shown here is derived from an EMBL/GenBank/DDBJ whole genome shotgun (WGS) entry which is preliminary data.</text>
</comment>